<proteinExistence type="predicted"/>
<keyword evidence="1" id="KW-1133">Transmembrane helix</keyword>
<evidence type="ECO:0000313" key="3">
    <source>
        <dbReference type="Proteomes" id="UP000179636"/>
    </source>
</evidence>
<dbReference type="OrthoDB" id="3218196at2"/>
<reference evidence="2 3" key="1">
    <citation type="submission" date="2016-10" db="EMBL/GenBank/DDBJ databases">
        <title>Evaluation of Human, Animal and Environmental Mycobacterium chelonae Isolates by Core Genome Phylogenomic Analysis, Targeted Gene Comparison, and Anti-microbial Susceptibility Patterns: A Tale of Mistaken Identities.</title>
        <authorList>
            <person name="Fogelson S.B."/>
            <person name="Camus A.C."/>
            <person name="Lorenz W."/>
            <person name="Vasireddy R."/>
            <person name="Vasireddy S."/>
            <person name="Smith T."/>
            <person name="Brown-Elliott B.A."/>
            <person name="Wallace R.J.Jr."/>
            <person name="Hasan N.A."/>
            <person name="Reischl U."/>
            <person name="Sanchez S."/>
        </authorList>
    </citation>
    <scope>NUCLEOTIDE SEQUENCE [LARGE SCALE GENOMIC DNA]</scope>
    <source>
        <strain evidence="2 3">24999</strain>
    </source>
</reference>
<sequence length="435" mass="45771">MHSGELESRQTLTLDESVLADAEEPDRPVVDFLRATPGRIAVIAVILIAAVLTIGVASSATTADRQRELETLRLHTEPLADAAQRIYSALSAANTTAATAFLAGGVEPRDVRDRYYAAVGEASAGLVTASNGVSPNDIRSLTLLTDLSNQLAVYTGIMGTARAANRDGRPIGVAYLSEASTLLQQSMLPAAEQLYRTQAETVTATGRTAVVTPALVAGAVLAVGLLVVAQVFLARRSHRRLNPGLVVASVLMTVLAVWLALAGLVLLRGVNAARTSGGEPLESVVTARILVQQARADEILGLLKRGSDTLSDVRFEERTGQVGRILDAHAVDGAQNALHAWRSAHVEIRDKLARGDYPGAVAIARDGTPQSSKEQFTRLDEALGEDIARLRDRQRDGITRAYAALNALPAGAAAISVLAALAVAAGVAPRLSEYH</sequence>
<feature type="transmembrane region" description="Helical" evidence="1">
    <location>
        <begin position="40"/>
        <end position="63"/>
    </location>
</feature>
<keyword evidence="3" id="KW-1185">Reference proteome</keyword>
<dbReference type="RefSeq" id="WP_070946109.1">
    <property type="nucleotide sequence ID" value="NZ_MLCL01000039.1"/>
</dbReference>
<protein>
    <recommendedName>
        <fullName evidence="4">Secreted protein</fullName>
    </recommendedName>
</protein>
<keyword evidence="1" id="KW-0472">Membrane</keyword>
<feature type="transmembrane region" description="Helical" evidence="1">
    <location>
        <begin position="245"/>
        <end position="267"/>
    </location>
</feature>
<dbReference type="EMBL" id="MLHV01000022">
    <property type="protein sequence ID" value="OHT93452.1"/>
    <property type="molecule type" value="Genomic_DNA"/>
</dbReference>
<feature type="transmembrane region" description="Helical" evidence="1">
    <location>
        <begin position="214"/>
        <end position="233"/>
    </location>
</feature>
<feature type="transmembrane region" description="Helical" evidence="1">
    <location>
        <begin position="401"/>
        <end position="428"/>
    </location>
</feature>
<dbReference type="AlphaFoldDB" id="A0A1Q9WBZ0"/>
<dbReference type="STRING" id="1908205.BKG60_12835"/>
<accession>A0A1S1JXF7</accession>
<gene>
    <name evidence="2" type="ORF">BKG61_21050</name>
</gene>
<comment type="caution">
    <text evidence="2">The sequence shown here is derived from an EMBL/GenBank/DDBJ whole genome shotgun (WGS) entry which is preliminary data.</text>
</comment>
<keyword evidence="1" id="KW-0812">Transmembrane</keyword>
<evidence type="ECO:0000313" key="2">
    <source>
        <dbReference type="EMBL" id="OHT93452.1"/>
    </source>
</evidence>
<evidence type="ECO:0008006" key="4">
    <source>
        <dbReference type="Google" id="ProtNLM"/>
    </source>
</evidence>
<organism evidence="2 3">
    <name type="scientific">Mycobacterium syngnathidarum</name>
    <dbReference type="NCBI Taxonomy" id="1908205"/>
    <lineage>
        <taxon>Bacteria</taxon>
        <taxon>Bacillati</taxon>
        <taxon>Actinomycetota</taxon>
        <taxon>Actinomycetes</taxon>
        <taxon>Mycobacteriales</taxon>
        <taxon>Mycobacteriaceae</taxon>
        <taxon>Mycobacterium</taxon>
    </lineage>
</organism>
<name>A0A1Q9WBZ0_9MYCO</name>
<evidence type="ECO:0000256" key="1">
    <source>
        <dbReference type="SAM" id="Phobius"/>
    </source>
</evidence>
<accession>A0A1Q9WBZ0</accession>
<dbReference type="Proteomes" id="UP000179636">
    <property type="component" value="Unassembled WGS sequence"/>
</dbReference>